<dbReference type="Proteomes" id="UP000265515">
    <property type="component" value="Unassembled WGS sequence"/>
</dbReference>
<organism evidence="1 2">
    <name type="scientific">Chara braunii</name>
    <name type="common">Braun's stonewort</name>
    <dbReference type="NCBI Taxonomy" id="69332"/>
    <lineage>
        <taxon>Eukaryota</taxon>
        <taxon>Viridiplantae</taxon>
        <taxon>Streptophyta</taxon>
        <taxon>Charophyceae</taxon>
        <taxon>Charales</taxon>
        <taxon>Characeae</taxon>
        <taxon>Chara</taxon>
    </lineage>
</organism>
<gene>
    <name evidence="1" type="ORF">CBR_g34868</name>
</gene>
<comment type="caution">
    <text evidence="1">The sequence shown here is derived from an EMBL/GenBank/DDBJ whole genome shotgun (WGS) entry which is preliminary data.</text>
</comment>
<accession>A0A388LJV3</accession>
<dbReference type="Gramene" id="GBG82492">
    <property type="protein sequence ID" value="GBG82492"/>
    <property type="gene ID" value="CBR_g34868"/>
</dbReference>
<protein>
    <submittedName>
        <fullName evidence="1">Uncharacterized protein</fullName>
    </submittedName>
</protein>
<dbReference type="AlphaFoldDB" id="A0A388LJV3"/>
<evidence type="ECO:0000313" key="2">
    <source>
        <dbReference type="Proteomes" id="UP000265515"/>
    </source>
</evidence>
<keyword evidence="2" id="KW-1185">Reference proteome</keyword>
<sequence length="234" mass="26442">MGRTGKPCSQCADGVLANGALSEERYDKGMKMTLTANLKQAATNWIYKLKEGQRRLREMVTLVSSTACDWSGVERGETSRTVWLEDKRQRMMNVLWELEEGPDPQLEDLLDWQLADSLMSDCYAIYEEGSDLCDKGAICTSGCCLRALPQVVCSNFQKHLAILYTNGKFDSKDNSNSINNWYDKDILFYTNNPHNNSNNSDKLCSYINSDDDIFNTINTNDLLHDNNSASDDDI</sequence>
<proteinExistence type="predicted"/>
<dbReference type="EMBL" id="BFEA01000408">
    <property type="protein sequence ID" value="GBG82492.1"/>
    <property type="molecule type" value="Genomic_DNA"/>
</dbReference>
<evidence type="ECO:0000313" key="1">
    <source>
        <dbReference type="EMBL" id="GBG82492.1"/>
    </source>
</evidence>
<reference evidence="1 2" key="1">
    <citation type="journal article" date="2018" name="Cell">
        <title>The Chara Genome: Secondary Complexity and Implications for Plant Terrestrialization.</title>
        <authorList>
            <person name="Nishiyama T."/>
            <person name="Sakayama H."/>
            <person name="Vries J.D."/>
            <person name="Buschmann H."/>
            <person name="Saint-Marcoux D."/>
            <person name="Ullrich K.K."/>
            <person name="Haas F.B."/>
            <person name="Vanderstraeten L."/>
            <person name="Becker D."/>
            <person name="Lang D."/>
            <person name="Vosolsobe S."/>
            <person name="Rombauts S."/>
            <person name="Wilhelmsson P.K.I."/>
            <person name="Janitza P."/>
            <person name="Kern R."/>
            <person name="Heyl A."/>
            <person name="Rumpler F."/>
            <person name="Villalobos L.I.A.C."/>
            <person name="Clay J.M."/>
            <person name="Skokan R."/>
            <person name="Toyoda A."/>
            <person name="Suzuki Y."/>
            <person name="Kagoshima H."/>
            <person name="Schijlen E."/>
            <person name="Tajeshwar N."/>
            <person name="Catarino B."/>
            <person name="Hetherington A.J."/>
            <person name="Saltykova A."/>
            <person name="Bonnot C."/>
            <person name="Breuninger H."/>
            <person name="Symeonidi A."/>
            <person name="Radhakrishnan G.V."/>
            <person name="Van Nieuwerburgh F."/>
            <person name="Deforce D."/>
            <person name="Chang C."/>
            <person name="Karol K.G."/>
            <person name="Hedrich R."/>
            <person name="Ulvskov P."/>
            <person name="Glockner G."/>
            <person name="Delwiche C.F."/>
            <person name="Petrasek J."/>
            <person name="Van de Peer Y."/>
            <person name="Friml J."/>
            <person name="Beilby M."/>
            <person name="Dolan L."/>
            <person name="Kohara Y."/>
            <person name="Sugano S."/>
            <person name="Fujiyama A."/>
            <person name="Delaux P.-M."/>
            <person name="Quint M."/>
            <person name="TheiBen G."/>
            <person name="Hagemann M."/>
            <person name="Harholt J."/>
            <person name="Dunand C."/>
            <person name="Zachgo S."/>
            <person name="Langdale J."/>
            <person name="Maumus F."/>
            <person name="Straeten D.V.D."/>
            <person name="Gould S.B."/>
            <person name="Rensing S.A."/>
        </authorList>
    </citation>
    <scope>NUCLEOTIDE SEQUENCE [LARGE SCALE GENOMIC DNA]</scope>
    <source>
        <strain evidence="1 2">S276</strain>
    </source>
</reference>
<name>A0A388LJV3_CHABU</name>